<dbReference type="Proteomes" id="UP000824120">
    <property type="component" value="Chromosome 1"/>
</dbReference>
<gene>
    <name evidence="1" type="ORF">H5410_002571</name>
</gene>
<dbReference type="Gene3D" id="3.30.2160.10">
    <property type="entry name" value="Hect, E3 ligase catalytic domain"/>
    <property type="match status" value="1"/>
</dbReference>
<organism evidence="1 2">
    <name type="scientific">Solanum commersonii</name>
    <name type="common">Commerson's wild potato</name>
    <name type="synonym">Commerson's nightshade</name>
    <dbReference type="NCBI Taxonomy" id="4109"/>
    <lineage>
        <taxon>Eukaryota</taxon>
        <taxon>Viridiplantae</taxon>
        <taxon>Streptophyta</taxon>
        <taxon>Embryophyta</taxon>
        <taxon>Tracheophyta</taxon>
        <taxon>Spermatophyta</taxon>
        <taxon>Magnoliopsida</taxon>
        <taxon>eudicotyledons</taxon>
        <taxon>Gunneridae</taxon>
        <taxon>Pentapetalae</taxon>
        <taxon>asterids</taxon>
        <taxon>lamiids</taxon>
        <taxon>Solanales</taxon>
        <taxon>Solanaceae</taxon>
        <taxon>Solanoideae</taxon>
        <taxon>Solaneae</taxon>
        <taxon>Solanum</taxon>
    </lineage>
</organism>
<accession>A0A9J6B2A7</accession>
<sequence>MDTKIVDQDVLGLTFVFEVEPLSSTREIELCPKGKDIIVENDKQEEAMLMSNMDRGQVTDQCGHEIDNDSDVYESILFSG</sequence>
<evidence type="ECO:0000313" key="2">
    <source>
        <dbReference type="Proteomes" id="UP000824120"/>
    </source>
</evidence>
<name>A0A9J6B2A7_SOLCO</name>
<dbReference type="EMBL" id="JACXVP010000001">
    <property type="protein sequence ID" value="KAG5630854.1"/>
    <property type="molecule type" value="Genomic_DNA"/>
</dbReference>
<reference evidence="1 2" key="1">
    <citation type="submission" date="2020-09" db="EMBL/GenBank/DDBJ databases">
        <title>De no assembly of potato wild relative species, Solanum commersonii.</title>
        <authorList>
            <person name="Cho K."/>
        </authorList>
    </citation>
    <scope>NUCLEOTIDE SEQUENCE [LARGE SCALE GENOMIC DNA]</scope>
    <source>
        <strain evidence="1">LZ3.2</strain>
        <tissue evidence="1">Leaf</tissue>
    </source>
</reference>
<proteinExistence type="predicted"/>
<protein>
    <submittedName>
        <fullName evidence="1">Uncharacterized protein</fullName>
    </submittedName>
</protein>
<dbReference type="OrthoDB" id="1733113at2759"/>
<comment type="caution">
    <text evidence="1">The sequence shown here is derived from an EMBL/GenBank/DDBJ whole genome shotgun (WGS) entry which is preliminary data.</text>
</comment>
<keyword evidence="2" id="KW-1185">Reference proteome</keyword>
<dbReference type="AlphaFoldDB" id="A0A9J6B2A7"/>
<evidence type="ECO:0000313" key="1">
    <source>
        <dbReference type="EMBL" id="KAG5630854.1"/>
    </source>
</evidence>